<organism evidence="1 2">
    <name type="scientific">Meloidogyne hapla</name>
    <name type="common">Root-knot nematode worm</name>
    <dbReference type="NCBI Taxonomy" id="6305"/>
    <lineage>
        <taxon>Eukaryota</taxon>
        <taxon>Metazoa</taxon>
        <taxon>Ecdysozoa</taxon>
        <taxon>Nematoda</taxon>
        <taxon>Chromadorea</taxon>
        <taxon>Rhabditida</taxon>
        <taxon>Tylenchina</taxon>
        <taxon>Tylenchomorpha</taxon>
        <taxon>Tylenchoidea</taxon>
        <taxon>Meloidogynidae</taxon>
        <taxon>Meloidogyninae</taxon>
        <taxon>Meloidogyne</taxon>
    </lineage>
</organism>
<evidence type="ECO:0000313" key="1">
    <source>
        <dbReference type="Proteomes" id="UP000095281"/>
    </source>
</evidence>
<evidence type="ECO:0000313" key="2">
    <source>
        <dbReference type="WBParaSite" id="MhA1_Contig795.frz3.gene6"/>
    </source>
</evidence>
<keyword evidence="1" id="KW-1185">Reference proteome</keyword>
<accession>A0A1I8BYG6</accession>
<dbReference type="WBParaSite" id="MhA1_Contig795.frz3.gene6">
    <property type="protein sequence ID" value="MhA1_Contig795.frz3.gene6"/>
    <property type="gene ID" value="MhA1_Contig795.frz3.gene6"/>
</dbReference>
<dbReference type="Proteomes" id="UP000095281">
    <property type="component" value="Unplaced"/>
</dbReference>
<reference evidence="2" key="1">
    <citation type="submission" date="2016-11" db="UniProtKB">
        <authorList>
            <consortium name="WormBaseParasite"/>
        </authorList>
    </citation>
    <scope>IDENTIFICATION</scope>
</reference>
<dbReference type="AlphaFoldDB" id="A0A1I8BYG6"/>
<sequence length="155" mass="17330">MHRAERESIITEGGLDHQLNEWDTLSNTTLSADCCSQIGGRIGLQQKQLHDGDVSEASFVLVKRKLKRSSENSISNNPLIVQLMSGLPTKKFGGVKTKNDVLRNVLLLFNSGQKPKSSTYRLIRISEEQNRQGMANNISNSNKNIAIPLLRQLWT</sequence>
<protein>
    <submittedName>
        <fullName evidence="2">Uncharacterized protein</fullName>
    </submittedName>
</protein>
<proteinExistence type="predicted"/>
<name>A0A1I8BYG6_MELHA</name>